<protein>
    <submittedName>
        <fullName evidence="1">Uncharacterized protein</fullName>
    </submittedName>
</protein>
<dbReference type="EMBL" id="CACRXK020001554">
    <property type="protein sequence ID" value="CAB3989804.1"/>
    <property type="molecule type" value="Genomic_DNA"/>
</dbReference>
<dbReference type="InterPro" id="IPR050951">
    <property type="entry name" value="Retrovirus_Pol_polyprotein"/>
</dbReference>
<sequence>MGDTLSSDGFQLSKERVKAIAEAPAPKNQSEVRSFLGSVQFCAKFIPQFATVSAPLWDLTSKNVKWKWGTNEAAAFSRIKCLLTRVPVMAYYNLPAETKVTTDASPVALAKSHP</sequence>
<gene>
    <name evidence="1" type="ORF">PACLA_8A015919</name>
</gene>
<dbReference type="PANTHER" id="PTHR37984">
    <property type="entry name" value="PROTEIN CBG26694"/>
    <property type="match status" value="1"/>
</dbReference>
<dbReference type="FunFam" id="3.30.70.270:FF:000026">
    <property type="entry name" value="Transposon Ty3-G Gag-Pol polyprotein"/>
    <property type="match status" value="1"/>
</dbReference>
<proteinExistence type="predicted"/>
<dbReference type="InterPro" id="IPR043128">
    <property type="entry name" value="Rev_trsase/Diguanyl_cyclase"/>
</dbReference>
<comment type="caution">
    <text evidence="1">The sequence shown here is derived from an EMBL/GenBank/DDBJ whole genome shotgun (WGS) entry which is preliminary data.</text>
</comment>
<evidence type="ECO:0000313" key="2">
    <source>
        <dbReference type="Proteomes" id="UP001152795"/>
    </source>
</evidence>
<dbReference type="OrthoDB" id="8000983at2759"/>
<dbReference type="InterPro" id="IPR043502">
    <property type="entry name" value="DNA/RNA_pol_sf"/>
</dbReference>
<organism evidence="1 2">
    <name type="scientific">Paramuricea clavata</name>
    <name type="common">Red gorgonian</name>
    <name type="synonym">Violescent sea-whip</name>
    <dbReference type="NCBI Taxonomy" id="317549"/>
    <lineage>
        <taxon>Eukaryota</taxon>
        <taxon>Metazoa</taxon>
        <taxon>Cnidaria</taxon>
        <taxon>Anthozoa</taxon>
        <taxon>Octocorallia</taxon>
        <taxon>Malacalcyonacea</taxon>
        <taxon>Plexauridae</taxon>
        <taxon>Paramuricea</taxon>
    </lineage>
</organism>
<keyword evidence="2" id="KW-1185">Reference proteome</keyword>
<dbReference type="PANTHER" id="PTHR37984:SF11">
    <property type="entry name" value="INTEGRASE CATALYTIC DOMAIN-CONTAINING PROTEIN"/>
    <property type="match status" value="1"/>
</dbReference>
<dbReference type="Proteomes" id="UP001152795">
    <property type="component" value="Unassembled WGS sequence"/>
</dbReference>
<reference evidence="1" key="1">
    <citation type="submission" date="2020-04" db="EMBL/GenBank/DDBJ databases">
        <authorList>
            <person name="Alioto T."/>
            <person name="Alioto T."/>
            <person name="Gomez Garrido J."/>
        </authorList>
    </citation>
    <scope>NUCLEOTIDE SEQUENCE</scope>
    <source>
        <strain evidence="1">A484AB</strain>
    </source>
</reference>
<dbReference type="SUPFAM" id="SSF56672">
    <property type="entry name" value="DNA/RNA polymerases"/>
    <property type="match status" value="1"/>
</dbReference>
<name>A0A7D9HSJ2_PARCT</name>
<accession>A0A7D9HSJ2</accession>
<dbReference type="Gene3D" id="3.30.70.270">
    <property type="match status" value="1"/>
</dbReference>
<dbReference type="AlphaFoldDB" id="A0A7D9HSJ2"/>
<evidence type="ECO:0000313" key="1">
    <source>
        <dbReference type="EMBL" id="CAB3989804.1"/>
    </source>
</evidence>